<dbReference type="InterPro" id="IPR044917">
    <property type="entry name" value="PRIMPOL"/>
</dbReference>
<dbReference type="AlphaFoldDB" id="A0A7J7MVX1"/>
<dbReference type="GO" id="GO:0005634">
    <property type="term" value="C:nucleus"/>
    <property type="evidence" value="ECO:0007669"/>
    <property type="project" value="TreeGrafter"/>
</dbReference>
<evidence type="ECO:0000256" key="1">
    <source>
        <dbReference type="ARBA" id="ARBA00026139"/>
    </source>
</evidence>
<comment type="catalytic activity">
    <reaction evidence="4">
        <text>DNA(n) + a 2'-deoxyribonucleoside 5'-triphosphate = DNA(n+1) + diphosphate</text>
        <dbReference type="Rhea" id="RHEA:22508"/>
        <dbReference type="Rhea" id="RHEA-COMP:17339"/>
        <dbReference type="Rhea" id="RHEA-COMP:17340"/>
        <dbReference type="ChEBI" id="CHEBI:33019"/>
        <dbReference type="ChEBI" id="CHEBI:61560"/>
        <dbReference type="ChEBI" id="CHEBI:173112"/>
        <dbReference type="EC" id="2.7.7.7"/>
    </reaction>
    <physiologicalReaction direction="left-to-right" evidence="4">
        <dbReference type="Rhea" id="RHEA:22509"/>
    </physiologicalReaction>
</comment>
<evidence type="ECO:0000256" key="4">
    <source>
        <dbReference type="ARBA" id="ARBA00047303"/>
    </source>
</evidence>
<dbReference type="Proteomes" id="UP000541444">
    <property type="component" value="Unassembled WGS sequence"/>
</dbReference>
<comment type="catalytic activity">
    <reaction evidence="2">
        <text>ssDNA + n NTP = ssDNA/pppN(pN)n-1 hybrid + (n-1) diphosphate.</text>
        <dbReference type="EC" id="2.7.7.102"/>
    </reaction>
</comment>
<name>A0A7J7MVX1_9MAGN</name>
<proteinExistence type="predicted"/>
<evidence type="ECO:0000313" key="5">
    <source>
        <dbReference type="EMBL" id="KAF6159016.1"/>
    </source>
</evidence>
<organism evidence="5 6">
    <name type="scientific">Kingdonia uniflora</name>
    <dbReference type="NCBI Taxonomy" id="39325"/>
    <lineage>
        <taxon>Eukaryota</taxon>
        <taxon>Viridiplantae</taxon>
        <taxon>Streptophyta</taxon>
        <taxon>Embryophyta</taxon>
        <taxon>Tracheophyta</taxon>
        <taxon>Spermatophyta</taxon>
        <taxon>Magnoliopsida</taxon>
        <taxon>Ranunculales</taxon>
        <taxon>Circaeasteraceae</taxon>
        <taxon>Kingdonia</taxon>
    </lineage>
</organism>
<protein>
    <recommendedName>
        <fullName evidence="1">DNA-directed primase/polymerase protein</fullName>
        <ecNumber evidence="3">2.7.7.102</ecNumber>
    </recommendedName>
</protein>
<evidence type="ECO:0000256" key="3">
    <source>
        <dbReference type="ARBA" id="ARBA00044768"/>
    </source>
</evidence>
<keyword evidence="6" id="KW-1185">Reference proteome</keyword>
<gene>
    <name evidence="5" type="ORF">GIB67_042097</name>
</gene>
<accession>A0A7J7MVX1</accession>
<comment type="caution">
    <text evidence="5">The sequence shown here is derived from an EMBL/GenBank/DDBJ whole genome shotgun (WGS) entry which is preliminary data.</text>
</comment>
<dbReference type="PANTHER" id="PTHR31399">
    <property type="entry name" value="DNA-DIRECTED PRIMASE / POLYMERASE PROTEIN"/>
    <property type="match status" value="1"/>
</dbReference>
<dbReference type="OrthoDB" id="5988181at2759"/>
<dbReference type="GO" id="GO:0031297">
    <property type="term" value="P:replication fork processing"/>
    <property type="evidence" value="ECO:0007669"/>
    <property type="project" value="TreeGrafter"/>
</dbReference>
<dbReference type="GO" id="GO:0042276">
    <property type="term" value="P:error-prone translesion synthesis"/>
    <property type="evidence" value="ECO:0007669"/>
    <property type="project" value="InterPro"/>
</dbReference>
<evidence type="ECO:0000256" key="2">
    <source>
        <dbReference type="ARBA" id="ARBA00044677"/>
    </source>
</evidence>
<dbReference type="GO" id="GO:0003887">
    <property type="term" value="F:DNA-directed DNA polymerase activity"/>
    <property type="evidence" value="ECO:0007669"/>
    <property type="project" value="UniProtKB-EC"/>
</dbReference>
<evidence type="ECO:0000313" key="6">
    <source>
        <dbReference type="Proteomes" id="UP000541444"/>
    </source>
</evidence>
<dbReference type="EC" id="2.7.7.102" evidence="3"/>
<sequence length="113" mass="13230">MDSRFRHHYEVIQEVRTNELLPSLLFLVYMDINVKCDRSLRRIGYFDLEFDKRVNADKDGEEMVDLMISVIIDAIFDKYSIQGNHDWVIELDSSTEGLISLLCCLISDSYIAF</sequence>
<reference evidence="5 6" key="1">
    <citation type="journal article" date="2020" name="IScience">
        <title>Genome Sequencing of the Endangered Kingdonia uniflora (Circaeasteraceae, Ranunculales) Reveals Potential Mechanisms of Evolutionary Specialization.</title>
        <authorList>
            <person name="Sun Y."/>
            <person name="Deng T."/>
            <person name="Zhang A."/>
            <person name="Moore M.J."/>
            <person name="Landis J.B."/>
            <person name="Lin N."/>
            <person name="Zhang H."/>
            <person name="Zhang X."/>
            <person name="Huang J."/>
            <person name="Zhang X."/>
            <person name="Sun H."/>
            <person name="Wang H."/>
        </authorList>
    </citation>
    <scope>NUCLEOTIDE SEQUENCE [LARGE SCALE GENOMIC DNA]</scope>
    <source>
        <strain evidence="5">TB1705</strain>
        <tissue evidence="5">Leaf</tissue>
    </source>
</reference>
<dbReference type="EMBL" id="JACGCM010001210">
    <property type="protein sequence ID" value="KAF6159016.1"/>
    <property type="molecule type" value="Genomic_DNA"/>
</dbReference>
<dbReference type="GO" id="GO:0006264">
    <property type="term" value="P:mitochondrial DNA replication"/>
    <property type="evidence" value="ECO:0007669"/>
    <property type="project" value="TreeGrafter"/>
</dbReference>
<dbReference type="GO" id="GO:0009411">
    <property type="term" value="P:response to UV"/>
    <property type="evidence" value="ECO:0007669"/>
    <property type="project" value="TreeGrafter"/>
</dbReference>
<dbReference type="GO" id="GO:0003682">
    <property type="term" value="F:chromatin binding"/>
    <property type="evidence" value="ECO:0007669"/>
    <property type="project" value="TreeGrafter"/>
</dbReference>
<dbReference type="PANTHER" id="PTHR31399:SF0">
    <property type="entry name" value="DNA-DIRECTED PRIMASE_POLYMERASE PROTEIN"/>
    <property type="match status" value="1"/>
</dbReference>
<dbReference type="GO" id="GO:0005759">
    <property type="term" value="C:mitochondrial matrix"/>
    <property type="evidence" value="ECO:0007669"/>
    <property type="project" value="TreeGrafter"/>
</dbReference>